<keyword evidence="2" id="KW-1185">Reference proteome</keyword>
<dbReference type="EMBL" id="CATNWA010019089">
    <property type="protein sequence ID" value="CAI9611197.1"/>
    <property type="molecule type" value="Genomic_DNA"/>
</dbReference>
<evidence type="ECO:0000313" key="1">
    <source>
        <dbReference type="EMBL" id="CAI9611197.1"/>
    </source>
</evidence>
<accession>A0ABN9GS85</accession>
<sequence>SPDPTFTISGLSGPCIHYIWSLRTLHSLYLVSPDPAFTISGLPGPYIHYIWSPRTLHSLYLVSPDPAFTTSGLPGPYIHYIWSPTVHTTWKCNYFSKYKLLNTFSHQQLEQACDIYQCPAEHS</sequence>
<comment type="caution">
    <text evidence="1">The sequence shown here is derived from an EMBL/GenBank/DDBJ whole genome shotgun (WGS) entry which is preliminary data.</text>
</comment>
<feature type="non-terminal residue" evidence="1">
    <location>
        <position position="1"/>
    </location>
</feature>
<gene>
    <name evidence="1" type="ORF">SPARVUS_LOCUS14512248</name>
</gene>
<proteinExistence type="predicted"/>
<reference evidence="1" key="1">
    <citation type="submission" date="2023-05" db="EMBL/GenBank/DDBJ databases">
        <authorList>
            <person name="Stuckert A."/>
        </authorList>
    </citation>
    <scope>NUCLEOTIDE SEQUENCE</scope>
</reference>
<evidence type="ECO:0000313" key="2">
    <source>
        <dbReference type="Proteomes" id="UP001162483"/>
    </source>
</evidence>
<organism evidence="1 2">
    <name type="scientific">Staurois parvus</name>
    <dbReference type="NCBI Taxonomy" id="386267"/>
    <lineage>
        <taxon>Eukaryota</taxon>
        <taxon>Metazoa</taxon>
        <taxon>Chordata</taxon>
        <taxon>Craniata</taxon>
        <taxon>Vertebrata</taxon>
        <taxon>Euteleostomi</taxon>
        <taxon>Amphibia</taxon>
        <taxon>Batrachia</taxon>
        <taxon>Anura</taxon>
        <taxon>Neobatrachia</taxon>
        <taxon>Ranoidea</taxon>
        <taxon>Ranidae</taxon>
        <taxon>Staurois</taxon>
    </lineage>
</organism>
<dbReference type="Proteomes" id="UP001162483">
    <property type="component" value="Unassembled WGS sequence"/>
</dbReference>
<name>A0ABN9GS85_9NEOB</name>
<protein>
    <submittedName>
        <fullName evidence="1">Uncharacterized protein</fullName>
    </submittedName>
</protein>